<organism evidence="1 2">
    <name type="scientific">Gordonia iterans</name>
    <dbReference type="NCBI Taxonomy" id="1004901"/>
    <lineage>
        <taxon>Bacteria</taxon>
        <taxon>Bacillati</taxon>
        <taxon>Actinomycetota</taxon>
        <taxon>Actinomycetes</taxon>
        <taxon>Mycobacteriales</taxon>
        <taxon>Gordoniaceae</taxon>
        <taxon>Gordonia</taxon>
    </lineage>
</organism>
<keyword evidence="2" id="KW-1185">Reference proteome</keyword>
<accession>A0A2S0KCV4</accession>
<gene>
    <name evidence="1" type="ORF">C6V83_03570</name>
</gene>
<protein>
    <submittedName>
        <fullName evidence="1">Uncharacterized protein</fullName>
    </submittedName>
</protein>
<dbReference type="AlphaFoldDB" id="A0A2S0KCV4"/>
<dbReference type="EMBL" id="CP027433">
    <property type="protein sequence ID" value="AVL99499.1"/>
    <property type="molecule type" value="Genomic_DNA"/>
</dbReference>
<evidence type="ECO:0000313" key="2">
    <source>
        <dbReference type="Proteomes" id="UP000239814"/>
    </source>
</evidence>
<dbReference type="OrthoDB" id="5189801at2"/>
<reference evidence="1 2" key="1">
    <citation type="submission" date="2018-03" db="EMBL/GenBank/DDBJ databases">
        <title>Characteristics and genome of n-alkane degrading marine bacteria Gordonia iterans isolated from crude oil contaminated in Tae-an, South Korea.</title>
        <authorList>
            <person name="Lee S.-S."/>
            <person name="Kim H."/>
        </authorList>
    </citation>
    <scope>NUCLEOTIDE SEQUENCE [LARGE SCALE GENOMIC DNA]</scope>
    <source>
        <strain evidence="1 2">Co17</strain>
    </source>
</reference>
<evidence type="ECO:0000313" key="1">
    <source>
        <dbReference type="EMBL" id="AVL99499.1"/>
    </source>
</evidence>
<dbReference type="KEGG" id="git:C6V83_03570"/>
<sequence>MVSTEIVPPPPGAEAAALARAVSTAVADPAVTRLVVAPPADGDANPDVFFAQVAGVLMRHERLDVELAYVAPHATRATKNYGLPHGRSARELAEHGAAQTLPLIRDDAGTVLVGYARHLGKPDDDGRPTKLHGETYVDSERLFDGDVRGVVIEPVPDLPGVRARLQRLLPGGWLVGRAVQTGGVDLVVEREGVLTPRVVKRSTYYRHHLDWKLVRP</sequence>
<name>A0A2S0KCV4_9ACTN</name>
<dbReference type="RefSeq" id="WP_105941234.1">
    <property type="nucleotide sequence ID" value="NZ_CP027433.1"/>
</dbReference>
<proteinExistence type="predicted"/>
<dbReference type="Proteomes" id="UP000239814">
    <property type="component" value="Chromosome"/>
</dbReference>